<reference evidence="4" key="1">
    <citation type="submission" date="2021-02" db="EMBL/GenBank/DDBJ databases">
        <authorList>
            <person name="Nowell W R."/>
        </authorList>
    </citation>
    <scope>NUCLEOTIDE SEQUENCE</scope>
    <source>
        <strain evidence="4">Ploen Becks lab</strain>
    </source>
</reference>
<organism evidence="4 5">
    <name type="scientific">Brachionus calyciflorus</name>
    <dbReference type="NCBI Taxonomy" id="104777"/>
    <lineage>
        <taxon>Eukaryota</taxon>
        <taxon>Metazoa</taxon>
        <taxon>Spiralia</taxon>
        <taxon>Gnathifera</taxon>
        <taxon>Rotifera</taxon>
        <taxon>Eurotatoria</taxon>
        <taxon>Monogononta</taxon>
        <taxon>Pseudotrocha</taxon>
        <taxon>Ploima</taxon>
        <taxon>Brachionidae</taxon>
        <taxon>Brachionus</taxon>
    </lineage>
</organism>
<dbReference type="InterPro" id="IPR005225">
    <property type="entry name" value="Small_GTP-bd"/>
</dbReference>
<evidence type="ECO:0000313" key="5">
    <source>
        <dbReference type="Proteomes" id="UP000663879"/>
    </source>
</evidence>
<keyword evidence="5" id="KW-1185">Reference proteome</keyword>
<dbReference type="InterPro" id="IPR020849">
    <property type="entry name" value="Small_GTPase_Ras-type"/>
</dbReference>
<dbReference type="EMBL" id="CAJNOC010000310">
    <property type="protein sequence ID" value="CAF0742890.1"/>
    <property type="molecule type" value="Genomic_DNA"/>
</dbReference>
<feature type="region of interest" description="Disordered" evidence="3">
    <location>
        <begin position="179"/>
        <end position="220"/>
    </location>
</feature>
<name>A0A813NTG7_9BILA</name>
<dbReference type="Pfam" id="PF00071">
    <property type="entry name" value="Ras"/>
    <property type="match status" value="1"/>
</dbReference>
<proteinExistence type="predicted"/>
<dbReference type="Gene3D" id="3.40.50.300">
    <property type="entry name" value="P-loop containing nucleotide triphosphate hydrolases"/>
    <property type="match status" value="1"/>
</dbReference>
<evidence type="ECO:0000256" key="1">
    <source>
        <dbReference type="ARBA" id="ARBA00022741"/>
    </source>
</evidence>
<keyword evidence="2" id="KW-0342">GTP-binding</keyword>
<evidence type="ECO:0000256" key="2">
    <source>
        <dbReference type="ARBA" id="ARBA00023134"/>
    </source>
</evidence>
<gene>
    <name evidence="4" type="ORF">OXX778_LOCUS3491</name>
</gene>
<dbReference type="NCBIfam" id="TIGR00231">
    <property type="entry name" value="small_GTP"/>
    <property type="match status" value="1"/>
</dbReference>
<dbReference type="AlphaFoldDB" id="A0A813NTG7"/>
<dbReference type="GO" id="GO:0007165">
    <property type="term" value="P:signal transduction"/>
    <property type="evidence" value="ECO:0007669"/>
    <property type="project" value="InterPro"/>
</dbReference>
<keyword evidence="1" id="KW-0547">Nucleotide-binding</keyword>
<dbReference type="GO" id="GO:0005525">
    <property type="term" value="F:GTP binding"/>
    <property type="evidence" value="ECO:0007669"/>
    <property type="project" value="UniProtKB-KW"/>
</dbReference>
<accession>A0A813NTG7</accession>
<sequence length="220" mass="24511">MTQPRQRVQRVITLLGSTSVGKSTLCTRFIGKEFSNEYEPTIRNLFQLKKIQNGTEYDLQIQDTAGLERHAQINGHYINSDGFILVYSTTDYQSFETVIDIFNSLADELNREIPLVLIGNKSDLIDKRKVPYASGESLARKWRAAFYETSALDGKNVKNSFEALLDLIDPPVQSTISTQNGSINKKLSSNVNASHSSNHYNPPGLTTTSSNSNKNSCIIS</sequence>
<dbReference type="PANTHER" id="PTHR24070">
    <property type="entry name" value="RAS, DI-RAS, AND RHEB FAMILY MEMBERS OF SMALL GTPASE SUPERFAMILY"/>
    <property type="match status" value="1"/>
</dbReference>
<feature type="compositionally biased region" description="Low complexity" evidence="3">
    <location>
        <begin position="188"/>
        <end position="220"/>
    </location>
</feature>
<evidence type="ECO:0000313" key="4">
    <source>
        <dbReference type="EMBL" id="CAF0742890.1"/>
    </source>
</evidence>
<dbReference type="SUPFAM" id="SSF52540">
    <property type="entry name" value="P-loop containing nucleoside triphosphate hydrolases"/>
    <property type="match status" value="1"/>
</dbReference>
<dbReference type="InterPro" id="IPR001806">
    <property type="entry name" value="Small_GTPase"/>
</dbReference>
<dbReference type="FunFam" id="3.40.50.300:FF:001447">
    <property type="entry name" value="Ras-related protein Rab-1B"/>
    <property type="match status" value="1"/>
</dbReference>
<dbReference type="PROSITE" id="PS51421">
    <property type="entry name" value="RAS"/>
    <property type="match status" value="1"/>
</dbReference>
<comment type="caution">
    <text evidence="4">The sequence shown here is derived from an EMBL/GenBank/DDBJ whole genome shotgun (WGS) entry which is preliminary data.</text>
</comment>
<dbReference type="Proteomes" id="UP000663879">
    <property type="component" value="Unassembled WGS sequence"/>
</dbReference>
<dbReference type="SMART" id="SM00173">
    <property type="entry name" value="RAS"/>
    <property type="match status" value="1"/>
</dbReference>
<dbReference type="GO" id="GO:0016020">
    <property type="term" value="C:membrane"/>
    <property type="evidence" value="ECO:0007669"/>
    <property type="project" value="InterPro"/>
</dbReference>
<evidence type="ECO:0000256" key="3">
    <source>
        <dbReference type="SAM" id="MobiDB-lite"/>
    </source>
</evidence>
<protein>
    <submittedName>
        <fullName evidence="4">Uncharacterized protein</fullName>
    </submittedName>
</protein>
<dbReference type="OrthoDB" id="25818at2759"/>
<dbReference type="GO" id="GO:0003924">
    <property type="term" value="F:GTPase activity"/>
    <property type="evidence" value="ECO:0007669"/>
    <property type="project" value="InterPro"/>
</dbReference>
<dbReference type="PROSITE" id="PS51419">
    <property type="entry name" value="RAB"/>
    <property type="match status" value="1"/>
</dbReference>
<dbReference type="PRINTS" id="PR00449">
    <property type="entry name" value="RASTRNSFRMNG"/>
</dbReference>
<dbReference type="InterPro" id="IPR027417">
    <property type="entry name" value="P-loop_NTPase"/>
</dbReference>
<dbReference type="SMART" id="SM00175">
    <property type="entry name" value="RAB"/>
    <property type="match status" value="1"/>
</dbReference>
<dbReference type="SMART" id="SM00174">
    <property type="entry name" value="RHO"/>
    <property type="match status" value="1"/>
</dbReference>